<dbReference type="EMBL" id="NESQ01000044">
    <property type="protein sequence ID" value="PUU81502.1"/>
    <property type="molecule type" value="Genomic_DNA"/>
</dbReference>
<dbReference type="SMART" id="SM00184">
    <property type="entry name" value="RING"/>
    <property type="match status" value="1"/>
</dbReference>
<dbReference type="PANTHER" id="PTHR23041:SF78">
    <property type="entry name" value="E3 UBIQUITIN-PROTEIN LIGASE RNF4"/>
    <property type="match status" value="1"/>
</dbReference>
<protein>
    <recommendedName>
        <fullName evidence="6">RING-type domain-containing protein</fullName>
    </recommendedName>
</protein>
<dbReference type="GO" id="GO:0008270">
    <property type="term" value="F:zinc ion binding"/>
    <property type="evidence" value="ECO:0007669"/>
    <property type="project" value="UniProtKB-KW"/>
</dbReference>
<evidence type="ECO:0000256" key="3">
    <source>
        <dbReference type="ARBA" id="ARBA00022833"/>
    </source>
</evidence>
<dbReference type="OrthoDB" id="6270329at2759"/>
<gene>
    <name evidence="7" type="ORF">B9Z19DRAFT_1099714</name>
</gene>
<dbReference type="Proteomes" id="UP000244722">
    <property type="component" value="Unassembled WGS sequence"/>
</dbReference>
<dbReference type="PROSITE" id="PS00518">
    <property type="entry name" value="ZF_RING_1"/>
    <property type="match status" value="1"/>
</dbReference>
<evidence type="ECO:0000256" key="2">
    <source>
        <dbReference type="ARBA" id="ARBA00022771"/>
    </source>
</evidence>
<evidence type="ECO:0000256" key="4">
    <source>
        <dbReference type="PROSITE-ProRule" id="PRU00175"/>
    </source>
</evidence>
<keyword evidence="2 4" id="KW-0863">Zinc-finger</keyword>
<keyword evidence="1" id="KW-0479">Metal-binding</keyword>
<keyword evidence="8" id="KW-1185">Reference proteome</keyword>
<dbReference type="InterPro" id="IPR047134">
    <property type="entry name" value="RNF4"/>
</dbReference>
<sequence length="230" mass="25188">MWPFPPPTPRSYIAQAPPQTHLSTPQTRPNIDRANTPDLFCTNSLSTPMEQYPTPPALPTPNTSRARRAPRPAGTLIDLTDTIPIGASSNTQTPRVFPAPKRRKTSQSPTRFTKIEKVDLSHEEDDEFSMKRNREELLKAQGGGDDGKRKGLAGFSCVICMEDEPTDLAATPCGHMFCHLCLHGAIKASTTTTNKSHGRCPVCRGKVSLKDVVAIEFKLLSKSQGKQPAK</sequence>
<dbReference type="SUPFAM" id="SSF57850">
    <property type="entry name" value="RING/U-box"/>
    <property type="match status" value="1"/>
</dbReference>
<dbReference type="PROSITE" id="PS50089">
    <property type="entry name" value="ZF_RING_2"/>
    <property type="match status" value="1"/>
</dbReference>
<evidence type="ECO:0000259" key="6">
    <source>
        <dbReference type="PROSITE" id="PS50089"/>
    </source>
</evidence>
<organism evidence="7 8">
    <name type="scientific">Tuber borchii</name>
    <name type="common">White truffle</name>
    <dbReference type="NCBI Taxonomy" id="42251"/>
    <lineage>
        <taxon>Eukaryota</taxon>
        <taxon>Fungi</taxon>
        <taxon>Dikarya</taxon>
        <taxon>Ascomycota</taxon>
        <taxon>Pezizomycotina</taxon>
        <taxon>Pezizomycetes</taxon>
        <taxon>Pezizales</taxon>
        <taxon>Tuberaceae</taxon>
        <taxon>Tuber</taxon>
    </lineage>
</organism>
<feature type="region of interest" description="Disordered" evidence="5">
    <location>
        <begin position="1"/>
        <end position="69"/>
    </location>
</feature>
<evidence type="ECO:0000256" key="1">
    <source>
        <dbReference type="ARBA" id="ARBA00022723"/>
    </source>
</evidence>
<dbReference type="PANTHER" id="PTHR23041">
    <property type="entry name" value="RING FINGER DOMAIN-CONTAINING"/>
    <property type="match status" value="1"/>
</dbReference>
<name>A0A2T7A184_TUBBO</name>
<evidence type="ECO:0000256" key="5">
    <source>
        <dbReference type="SAM" id="MobiDB-lite"/>
    </source>
</evidence>
<feature type="domain" description="RING-type" evidence="6">
    <location>
        <begin position="157"/>
        <end position="204"/>
    </location>
</feature>
<dbReference type="AlphaFoldDB" id="A0A2T7A184"/>
<comment type="caution">
    <text evidence="7">The sequence shown here is derived from an EMBL/GenBank/DDBJ whole genome shotgun (WGS) entry which is preliminary data.</text>
</comment>
<feature type="region of interest" description="Disordered" evidence="5">
    <location>
        <begin position="84"/>
        <end position="111"/>
    </location>
</feature>
<reference evidence="7 8" key="1">
    <citation type="submission" date="2017-04" db="EMBL/GenBank/DDBJ databases">
        <title>Draft genome sequence of Tuber borchii Vittad., a whitish edible truffle.</title>
        <authorList>
            <consortium name="DOE Joint Genome Institute"/>
            <person name="Murat C."/>
            <person name="Kuo A."/>
            <person name="Barry K.W."/>
            <person name="Clum A."/>
            <person name="Dockter R.B."/>
            <person name="Fauchery L."/>
            <person name="Iotti M."/>
            <person name="Kohler A."/>
            <person name="Labutti K."/>
            <person name="Lindquist E.A."/>
            <person name="Lipzen A."/>
            <person name="Ohm R.A."/>
            <person name="Wang M."/>
            <person name="Grigoriev I.V."/>
            <person name="Zambonelli A."/>
            <person name="Martin F.M."/>
        </authorList>
    </citation>
    <scope>NUCLEOTIDE SEQUENCE [LARGE SCALE GENOMIC DNA]</scope>
    <source>
        <strain evidence="7 8">Tbo3840</strain>
    </source>
</reference>
<evidence type="ECO:0000313" key="8">
    <source>
        <dbReference type="Proteomes" id="UP000244722"/>
    </source>
</evidence>
<dbReference type="InterPro" id="IPR013083">
    <property type="entry name" value="Znf_RING/FYVE/PHD"/>
</dbReference>
<dbReference type="STRING" id="42251.A0A2T7A184"/>
<evidence type="ECO:0000313" key="7">
    <source>
        <dbReference type="EMBL" id="PUU81502.1"/>
    </source>
</evidence>
<dbReference type="InterPro" id="IPR001841">
    <property type="entry name" value="Znf_RING"/>
</dbReference>
<keyword evidence="3" id="KW-0862">Zinc</keyword>
<accession>A0A2T7A184</accession>
<proteinExistence type="predicted"/>
<dbReference type="InterPro" id="IPR017907">
    <property type="entry name" value="Znf_RING_CS"/>
</dbReference>
<dbReference type="Pfam" id="PF13920">
    <property type="entry name" value="zf-C3HC4_3"/>
    <property type="match status" value="1"/>
</dbReference>
<feature type="compositionally biased region" description="Polar residues" evidence="5">
    <location>
        <begin position="17"/>
        <end position="29"/>
    </location>
</feature>
<dbReference type="Gene3D" id="3.30.40.10">
    <property type="entry name" value="Zinc/RING finger domain, C3HC4 (zinc finger)"/>
    <property type="match status" value="1"/>
</dbReference>